<protein>
    <submittedName>
        <fullName evidence="3">Uncharacterized protein</fullName>
    </submittedName>
</protein>
<keyword evidence="2" id="KW-0472">Membrane</keyword>
<proteinExistence type="predicted"/>
<feature type="region of interest" description="Disordered" evidence="1">
    <location>
        <begin position="1"/>
        <end position="107"/>
    </location>
</feature>
<feature type="region of interest" description="Disordered" evidence="1">
    <location>
        <begin position="133"/>
        <end position="162"/>
    </location>
</feature>
<accession>A0ABU3IBX3</accession>
<name>A0ABU3IBX3_9ACTO</name>
<feature type="compositionally biased region" description="Basic and acidic residues" evidence="1">
    <location>
        <begin position="1"/>
        <end position="10"/>
    </location>
</feature>
<dbReference type="RefSeq" id="WP_313274019.1">
    <property type="nucleotide sequence ID" value="NZ_JASXSX010000002.1"/>
</dbReference>
<keyword evidence="2" id="KW-1133">Transmembrane helix</keyword>
<gene>
    <name evidence="3" type="ORF">QS713_07370</name>
</gene>
<evidence type="ECO:0000313" key="3">
    <source>
        <dbReference type="EMBL" id="MDT3767878.1"/>
    </source>
</evidence>
<feature type="compositionally biased region" description="Low complexity" evidence="1">
    <location>
        <begin position="133"/>
        <end position="142"/>
    </location>
</feature>
<evidence type="ECO:0000313" key="4">
    <source>
        <dbReference type="Proteomes" id="UP001247542"/>
    </source>
</evidence>
<evidence type="ECO:0000256" key="2">
    <source>
        <dbReference type="SAM" id="Phobius"/>
    </source>
</evidence>
<dbReference type="EMBL" id="JASXSX010000002">
    <property type="protein sequence ID" value="MDT3767878.1"/>
    <property type="molecule type" value="Genomic_DNA"/>
</dbReference>
<dbReference type="Proteomes" id="UP001247542">
    <property type="component" value="Unassembled WGS sequence"/>
</dbReference>
<feature type="compositionally biased region" description="Low complexity" evidence="1">
    <location>
        <begin position="30"/>
        <end position="43"/>
    </location>
</feature>
<keyword evidence="2" id="KW-0812">Transmembrane</keyword>
<feature type="compositionally biased region" description="Basic and acidic residues" evidence="1">
    <location>
        <begin position="85"/>
        <end position="99"/>
    </location>
</feature>
<evidence type="ECO:0000256" key="1">
    <source>
        <dbReference type="SAM" id="MobiDB-lite"/>
    </source>
</evidence>
<comment type="caution">
    <text evidence="3">The sequence shown here is derived from an EMBL/GenBank/DDBJ whole genome shotgun (WGS) entry which is preliminary data.</text>
</comment>
<sequence length="228" mass="24348">MTTDNTKPEDDTQILPQDQQSEEPPVSPVEQQAAAEAETPTTEFLSPQIDAPEVKTPKVETPEGEPEVKAPKVETSEGDPTDSPEEAKTDSPEGAKTDSPDGDMADASEATTAFSPEATGEQAPHGDYFAQTQPTAAQTQATDAGTPLYKADSGERTSSLPPDRPIHFGLLTWAILCILIGLACVILPFIPNLQMYNPALLPTVFFGTAGVVMLVIAGFTFFSSRRRK</sequence>
<reference evidence="3 4" key="1">
    <citation type="submission" date="2023-06" db="EMBL/GenBank/DDBJ databases">
        <title>Draft genome sequence of Gleimia hominis type strain CCUG 57540T.</title>
        <authorList>
            <person name="Salva-Serra F."/>
            <person name="Cardew S."/>
            <person name="Jensie Markopoulos S."/>
            <person name="Ohlen M."/>
            <person name="Inganas E."/>
            <person name="Svensson-Stadler L."/>
            <person name="Moore E.R.B."/>
        </authorList>
    </citation>
    <scope>NUCLEOTIDE SEQUENCE [LARGE SCALE GENOMIC DNA]</scope>
    <source>
        <strain evidence="3 4">CCUG 57540</strain>
    </source>
</reference>
<keyword evidence="4" id="KW-1185">Reference proteome</keyword>
<feature type="transmembrane region" description="Helical" evidence="2">
    <location>
        <begin position="166"/>
        <end position="190"/>
    </location>
</feature>
<feature type="compositionally biased region" description="Basic and acidic residues" evidence="1">
    <location>
        <begin position="52"/>
        <end position="75"/>
    </location>
</feature>
<feature type="transmembrane region" description="Helical" evidence="2">
    <location>
        <begin position="202"/>
        <end position="222"/>
    </location>
</feature>
<organism evidence="3 4">
    <name type="scientific">Gleimia hominis</name>
    <dbReference type="NCBI Taxonomy" id="595468"/>
    <lineage>
        <taxon>Bacteria</taxon>
        <taxon>Bacillati</taxon>
        <taxon>Actinomycetota</taxon>
        <taxon>Actinomycetes</taxon>
        <taxon>Actinomycetales</taxon>
        <taxon>Actinomycetaceae</taxon>
        <taxon>Gleimia</taxon>
    </lineage>
</organism>